<feature type="compositionally biased region" description="Polar residues" evidence="1">
    <location>
        <begin position="52"/>
        <end position="63"/>
    </location>
</feature>
<reference evidence="2" key="1">
    <citation type="submission" date="2014-12" db="EMBL/GenBank/DDBJ databases">
        <title>Insight into the proteome of Arion vulgaris.</title>
        <authorList>
            <person name="Aradska J."/>
            <person name="Bulat T."/>
            <person name="Smidak R."/>
            <person name="Sarate P."/>
            <person name="Gangsoo J."/>
            <person name="Sialana F."/>
            <person name="Bilban M."/>
            <person name="Lubec G."/>
        </authorList>
    </citation>
    <scope>NUCLEOTIDE SEQUENCE</scope>
    <source>
        <tissue evidence="2">Skin</tissue>
    </source>
</reference>
<feature type="compositionally biased region" description="Low complexity" evidence="1">
    <location>
        <begin position="1"/>
        <end position="23"/>
    </location>
</feature>
<feature type="compositionally biased region" description="Polar residues" evidence="1">
    <location>
        <begin position="32"/>
        <end position="44"/>
    </location>
</feature>
<proteinExistence type="predicted"/>
<dbReference type="EMBL" id="HACG01051543">
    <property type="protein sequence ID" value="CEK98414.1"/>
    <property type="molecule type" value="Transcribed_RNA"/>
</dbReference>
<protein>
    <submittedName>
        <fullName evidence="2">Uncharacterized protein</fullName>
    </submittedName>
</protein>
<feature type="non-terminal residue" evidence="2">
    <location>
        <position position="1"/>
    </location>
</feature>
<gene>
    <name evidence="2" type="primary">ORF218650</name>
</gene>
<sequence length="91" mass="9638">VESTDTSSTNSLISSSLGSSKTTFPAPPANPNVDSTTLTFNPPTATEYLPTRITSFSMNPTANTDERSDNDSIAATESEDRSFIFPLTESG</sequence>
<feature type="non-terminal residue" evidence="2">
    <location>
        <position position="91"/>
    </location>
</feature>
<evidence type="ECO:0000256" key="1">
    <source>
        <dbReference type="SAM" id="MobiDB-lite"/>
    </source>
</evidence>
<dbReference type="AlphaFoldDB" id="A0A0B7BYY3"/>
<name>A0A0B7BYY3_9EUPU</name>
<evidence type="ECO:0000313" key="2">
    <source>
        <dbReference type="EMBL" id="CEK98414.1"/>
    </source>
</evidence>
<feature type="region of interest" description="Disordered" evidence="1">
    <location>
        <begin position="1"/>
        <end position="91"/>
    </location>
</feature>
<organism evidence="2">
    <name type="scientific">Arion vulgaris</name>
    <dbReference type="NCBI Taxonomy" id="1028688"/>
    <lineage>
        <taxon>Eukaryota</taxon>
        <taxon>Metazoa</taxon>
        <taxon>Spiralia</taxon>
        <taxon>Lophotrochozoa</taxon>
        <taxon>Mollusca</taxon>
        <taxon>Gastropoda</taxon>
        <taxon>Heterobranchia</taxon>
        <taxon>Euthyneura</taxon>
        <taxon>Panpulmonata</taxon>
        <taxon>Eupulmonata</taxon>
        <taxon>Stylommatophora</taxon>
        <taxon>Helicina</taxon>
        <taxon>Arionoidea</taxon>
        <taxon>Arionidae</taxon>
        <taxon>Arion</taxon>
    </lineage>
</organism>
<accession>A0A0B7BYY3</accession>